<organism evidence="1 2">
    <name type="scientific">Metallosphaera cuprina (strain Ar-4)</name>
    <dbReference type="NCBI Taxonomy" id="1006006"/>
    <lineage>
        <taxon>Archaea</taxon>
        <taxon>Thermoproteota</taxon>
        <taxon>Thermoprotei</taxon>
        <taxon>Sulfolobales</taxon>
        <taxon>Sulfolobaceae</taxon>
        <taxon>Metallosphaera</taxon>
    </lineage>
</organism>
<keyword evidence="2" id="KW-1185">Reference proteome</keyword>
<proteinExistence type="predicted"/>
<dbReference type="PATRIC" id="fig|1006006.8.peg.132"/>
<reference evidence="1 2" key="1">
    <citation type="journal article" date="2011" name="J. Bacteriol.">
        <title>Complete genome sequence of Metallosphaera cuprina, a metal sulfide-oxidizing archaeon from a hot spring.</title>
        <authorList>
            <person name="Liu L.J."/>
            <person name="You X.Y."/>
            <person name="Zheng H."/>
            <person name="Wang S."/>
            <person name="Jiang C.Y."/>
            <person name="Liu S.J."/>
        </authorList>
    </citation>
    <scope>NUCLEOTIDE SEQUENCE [LARGE SCALE GENOMIC DNA]</scope>
    <source>
        <strain evidence="1 2">Ar-4</strain>
    </source>
</reference>
<dbReference type="eggNOG" id="arCOG01699">
    <property type="taxonomic scope" value="Archaea"/>
</dbReference>
<dbReference type="Gene3D" id="3.40.630.30">
    <property type="match status" value="1"/>
</dbReference>
<dbReference type="EMBL" id="CP002656">
    <property type="protein sequence ID" value="AEB94240.1"/>
    <property type="molecule type" value="Genomic_DNA"/>
</dbReference>
<dbReference type="InterPro" id="IPR008304">
    <property type="entry name" value="UCP017998"/>
</dbReference>
<dbReference type="SUPFAM" id="SSF55729">
    <property type="entry name" value="Acyl-CoA N-acyltransferases (Nat)"/>
    <property type="match status" value="1"/>
</dbReference>
<dbReference type="KEGG" id="mcn:Mcup_0131"/>
<gene>
    <name evidence="1" type="ordered locus">Mcup_0131</name>
</gene>
<name>F4FYC1_METCR</name>
<dbReference type="HOGENOM" id="CLU_2597698_0_0_2"/>
<dbReference type="AlphaFoldDB" id="F4FYC1"/>
<evidence type="ECO:0000313" key="2">
    <source>
        <dbReference type="Proteomes" id="UP000007812"/>
    </source>
</evidence>
<accession>F4FYC1</accession>
<dbReference type="InterPro" id="IPR016181">
    <property type="entry name" value="Acyl_CoA_acyltransferase"/>
</dbReference>
<protein>
    <submittedName>
        <fullName evidence="1">Uncharacterized protein</fullName>
    </submittedName>
</protein>
<sequence length="79" mass="8699">MKGLSAADTPIGRSLLSAGFSWLKTWYFPEGGNEGGVKIQANKVIDNELRRRQLQEILVEVKTDETKSLIADLLAQGKP</sequence>
<evidence type="ECO:0000313" key="1">
    <source>
        <dbReference type="EMBL" id="AEB94240.1"/>
    </source>
</evidence>
<dbReference type="Pfam" id="PF06557">
    <property type="entry name" value="DUF1122"/>
    <property type="match status" value="1"/>
</dbReference>
<dbReference type="STRING" id="1006006.Mcup_0131"/>
<dbReference type="Proteomes" id="UP000007812">
    <property type="component" value="Chromosome"/>
</dbReference>